<accession>H3ZFM4</accession>
<evidence type="ECO:0000313" key="4">
    <source>
        <dbReference type="Proteomes" id="UP000012046"/>
    </source>
</evidence>
<gene>
    <name evidence="3" type="ORF">AJE_11234</name>
</gene>
<dbReference type="Pfam" id="PF04170">
    <property type="entry name" value="NlpE"/>
    <property type="match status" value="1"/>
</dbReference>
<feature type="chain" id="PRO_5003591109" description="DUF306 domain-containing protein" evidence="1">
    <location>
        <begin position="30"/>
        <end position="278"/>
    </location>
</feature>
<dbReference type="PANTHER" id="PTHR35535:SF1">
    <property type="entry name" value="HEAT SHOCK PROTEIN HSLJ"/>
    <property type="match status" value="1"/>
</dbReference>
<dbReference type="AlphaFoldDB" id="H3ZFM4"/>
<dbReference type="STRING" id="1129374.AJE_11234"/>
<comment type="caution">
    <text evidence="3">The sequence shown here is derived from an EMBL/GenBank/DDBJ whole genome shotgun (WGS) entry which is preliminary data.</text>
</comment>
<evidence type="ECO:0000256" key="1">
    <source>
        <dbReference type="SAM" id="SignalP"/>
    </source>
</evidence>
<dbReference type="Gene3D" id="2.40.128.270">
    <property type="match status" value="1"/>
</dbReference>
<dbReference type="eggNOG" id="COG3187">
    <property type="taxonomic scope" value="Bacteria"/>
</dbReference>
<evidence type="ECO:0000259" key="2">
    <source>
        <dbReference type="Pfam" id="PF03724"/>
    </source>
</evidence>
<dbReference type="Proteomes" id="UP000012046">
    <property type="component" value="Unassembled WGS sequence"/>
</dbReference>
<dbReference type="Pfam" id="PF03724">
    <property type="entry name" value="META"/>
    <property type="match status" value="1"/>
</dbReference>
<feature type="signal peptide" evidence="1">
    <location>
        <begin position="1"/>
        <end position="29"/>
    </location>
</feature>
<dbReference type="InterPro" id="IPR005184">
    <property type="entry name" value="DUF306_Meta_HslJ"/>
</dbReference>
<keyword evidence="1" id="KW-0732">Signal</keyword>
<protein>
    <recommendedName>
        <fullName evidence="2">DUF306 domain-containing protein</fullName>
    </recommendedName>
</protein>
<keyword evidence="4" id="KW-1185">Reference proteome</keyword>
<dbReference type="InterPro" id="IPR038670">
    <property type="entry name" value="HslJ-like_sf"/>
</dbReference>
<evidence type="ECO:0000313" key="3">
    <source>
        <dbReference type="EMBL" id="EHR40636.1"/>
    </source>
</evidence>
<dbReference type="PANTHER" id="PTHR35535">
    <property type="entry name" value="HEAT SHOCK PROTEIN HSLJ"/>
    <property type="match status" value="1"/>
</dbReference>
<dbReference type="eggNOG" id="COG3015">
    <property type="taxonomic scope" value="Bacteria"/>
</dbReference>
<sequence>MRKPYLYLPLLLASSLVLLTACSPEPANTAPQPGAGSMQLSSNSRDSLDWAGSYQGILPCASCEGIKTTLTLSADGQFQLQSIYLGEEPDNEFNETGRFSWDTSGGKIRLESESQENRWFRVEENAVRQLDQQGELITGDLAEHYRLAKVATEVAAVTAGEAVQPDLLDRDWQLTELQGQAVAADSGAFIHFAADGKVWGRSGCNRFSGSWQGSAYRIQLGQLAGTMMACAEDKMALEQAFLAQLALADNYTLANGELSLNKARMAPLARFSVTAAAD</sequence>
<dbReference type="InterPro" id="IPR007298">
    <property type="entry name" value="Cu-R_lipoprotein_NlpE"/>
</dbReference>
<dbReference type="EMBL" id="AHTH01000037">
    <property type="protein sequence ID" value="EHR40636.1"/>
    <property type="molecule type" value="Genomic_DNA"/>
</dbReference>
<reference evidence="3 4" key="1">
    <citation type="journal article" date="2012" name="J. Bacteriol.">
        <title>Genome Sequence of Extracellular-Protease-Producing Alishewanella jeotgali Isolated from Traditional Korean Fermented Seafood.</title>
        <authorList>
            <person name="Jung J."/>
            <person name="Chun J."/>
            <person name="Park W."/>
        </authorList>
    </citation>
    <scope>NUCLEOTIDE SEQUENCE [LARGE SCALE GENOMIC DNA]</scope>
    <source>
        <strain evidence="3 4">KCTC 22429</strain>
    </source>
</reference>
<name>H3ZFM4_9ALTE</name>
<dbReference type="PATRIC" id="fig|1129374.4.peg.2228"/>
<dbReference type="InterPro" id="IPR053147">
    <property type="entry name" value="Hsp_HslJ-like"/>
</dbReference>
<dbReference type="Gene3D" id="2.40.128.640">
    <property type="match status" value="1"/>
</dbReference>
<dbReference type="PROSITE" id="PS51257">
    <property type="entry name" value="PROKAR_LIPOPROTEIN"/>
    <property type="match status" value="1"/>
</dbReference>
<organism evidence="3 4">
    <name type="scientific">Alishewanella jeotgali KCTC 22429</name>
    <dbReference type="NCBI Taxonomy" id="1129374"/>
    <lineage>
        <taxon>Bacteria</taxon>
        <taxon>Pseudomonadati</taxon>
        <taxon>Pseudomonadota</taxon>
        <taxon>Gammaproteobacteria</taxon>
        <taxon>Alteromonadales</taxon>
        <taxon>Alteromonadaceae</taxon>
        <taxon>Alishewanella</taxon>
    </lineage>
</organism>
<dbReference type="RefSeq" id="WP_008950951.1">
    <property type="nucleotide sequence ID" value="NZ_AHTH01000037.1"/>
</dbReference>
<feature type="domain" description="DUF306" evidence="2">
    <location>
        <begin position="166"/>
        <end position="271"/>
    </location>
</feature>
<proteinExistence type="predicted"/>